<evidence type="ECO:0000313" key="9">
    <source>
        <dbReference type="EMBL" id="RDI52678.1"/>
    </source>
</evidence>
<proteinExistence type="inferred from homology"/>
<keyword evidence="3 7" id="KW-0812">Transmembrane</keyword>
<evidence type="ECO:0000256" key="5">
    <source>
        <dbReference type="ARBA" id="ARBA00023136"/>
    </source>
</evidence>
<comment type="caution">
    <text evidence="9">The sequence shown here is derived from an EMBL/GenBank/DDBJ whole genome shotgun (WGS) entry which is preliminary data.</text>
</comment>
<evidence type="ECO:0000256" key="1">
    <source>
        <dbReference type="ARBA" id="ARBA00004141"/>
    </source>
</evidence>
<dbReference type="Pfam" id="PF00892">
    <property type="entry name" value="EamA"/>
    <property type="match status" value="1"/>
</dbReference>
<dbReference type="SUPFAM" id="SSF103481">
    <property type="entry name" value="Multidrug resistance efflux transporter EmrE"/>
    <property type="match status" value="1"/>
</dbReference>
<evidence type="ECO:0000256" key="4">
    <source>
        <dbReference type="ARBA" id="ARBA00022989"/>
    </source>
</evidence>
<dbReference type="PANTHER" id="PTHR32322">
    <property type="entry name" value="INNER MEMBRANE TRANSPORTER"/>
    <property type="match status" value="1"/>
</dbReference>
<feature type="transmembrane region" description="Helical" evidence="7">
    <location>
        <begin position="263"/>
        <end position="281"/>
    </location>
</feature>
<comment type="similarity">
    <text evidence="2">Belongs to the EamA transporter family.</text>
</comment>
<dbReference type="InterPro" id="IPR050638">
    <property type="entry name" value="AA-Vitamin_Transporters"/>
</dbReference>
<keyword evidence="10" id="KW-1185">Reference proteome</keyword>
<feature type="transmembrane region" description="Helical" evidence="7">
    <location>
        <begin position="202"/>
        <end position="221"/>
    </location>
</feature>
<organism evidence="9 10">
    <name type="scientific">Nocardia mexicana</name>
    <dbReference type="NCBI Taxonomy" id="279262"/>
    <lineage>
        <taxon>Bacteria</taxon>
        <taxon>Bacillati</taxon>
        <taxon>Actinomycetota</taxon>
        <taxon>Actinomycetes</taxon>
        <taxon>Mycobacteriales</taxon>
        <taxon>Nocardiaceae</taxon>
        <taxon>Nocardia</taxon>
    </lineage>
</organism>
<evidence type="ECO:0000313" key="10">
    <source>
        <dbReference type="Proteomes" id="UP000255355"/>
    </source>
</evidence>
<sequence>MDLNTLRDNAESMLPAPVFVLAAAVSTQTGQALGKQLFAQVGPGGVVALRLGFAAIVLLALARPRALPRGARLRTALGLGAAIAGMNLIYPALHYLPLGVASSLQLLGPLTVALCASRRVADIGVVALVVAGVWLVRDPASGALAWQGIALALLSAAAMGIYLLLSRRAGSLADSRSVLAFGVGAGALLAVPWGGLEDGRALIHPGVLLAGAVVAVVSAVIPYSLELAALQRLSAGIVGTLLTLEPVVAALAGLVVLHEGLSIQRWAGIVCICSGAAYVTWQNSRRTETGTPAPDDATATAHGGPGHTAAAFPGN</sequence>
<evidence type="ECO:0000256" key="7">
    <source>
        <dbReference type="SAM" id="Phobius"/>
    </source>
</evidence>
<gene>
    <name evidence="9" type="ORF">DFR68_10362</name>
</gene>
<reference evidence="9 10" key="1">
    <citation type="submission" date="2018-07" db="EMBL/GenBank/DDBJ databases">
        <title>Genomic Encyclopedia of Type Strains, Phase IV (KMG-IV): sequencing the most valuable type-strain genomes for metagenomic binning, comparative biology and taxonomic classification.</title>
        <authorList>
            <person name="Goeker M."/>
        </authorList>
    </citation>
    <scope>NUCLEOTIDE SEQUENCE [LARGE SCALE GENOMIC DNA]</scope>
    <source>
        <strain evidence="9 10">DSM 44952</strain>
    </source>
</reference>
<feature type="compositionally biased region" description="Low complexity" evidence="6">
    <location>
        <begin position="289"/>
        <end position="315"/>
    </location>
</feature>
<feature type="transmembrane region" description="Helical" evidence="7">
    <location>
        <begin position="143"/>
        <end position="165"/>
    </location>
</feature>
<feature type="region of interest" description="Disordered" evidence="6">
    <location>
        <begin position="286"/>
        <end position="315"/>
    </location>
</feature>
<dbReference type="Gene3D" id="1.10.3730.20">
    <property type="match status" value="1"/>
</dbReference>
<feature type="transmembrane region" description="Helical" evidence="7">
    <location>
        <begin position="233"/>
        <end position="257"/>
    </location>
</feature>
<evidence type="ECO:0000256" key="6">
    <source>
        <dbReference type="SAM" id="MobiDB-lite"/>
    </source>
</evidence>
<protein>
    <submittedName>
        <fullName evidence="9">Inner membrane transporter RhtA</fullName>
    </submittedName>
</protein>
<keyword evidence="4 7" id="KW-1133">Transmembrane helix</keyword>
<feature type="domain" description="EamA" evidence="8">
    <location>
        <begin position="147"/>
        <end position="280"/>
    </location>
</feature>
<dbReference type="GO" id="GO:0016020">
    <property type="term" value="C:membrane"/>
    <property type="evidence" value="ECO:0007669"/>
    <property type="project" value="UniProtKB-SubCell"/>
</dbReference>
<dbReference type="EMBL" id="QQAZ01000003">
    <property type="protein sequence ID" value="RDI52678.1"/>
    <property type="molecule type" value="Genomic_DNA"/>
</dbReference>
<accession>A0A370H7Q0</accession>
<dbReference type="Proteomes" id="UP000255355">
    <property type="component" value="Unassembled WGS sequence"/>
</dbReference>
<dbReference type="STRING" id="1210089.GCA_001613165_03521"/>
<evidence type="ECO:0000256" key="3">
    <source>
        <dbReference type="ARBA" id="ARBA00022692"/>
    </source>
</evidence>
<keyword evidence="5 7" id="KW-0472">Membrane</keyword>
<name>A0A370H7Q0_9NOCA</name>
<feature type="transmembrane region" description="Helical" evidence="7">
    <location>
        <begin position="177"/>
        <end position="196"/>
    </location>
</feature>
<dbReference type="AlphaFoldDB" id="A0A370H7Q0"/>
<evidence type="ECO:0000256" key="2">
    <source>
        <dbReference type="ARBA" id="ARBA00007362"/>
    </source>
</evidence>
<evidence type="ECO:0000259" key="8">
    <source>
        <dbReference type="Pfam" id="PF00892"/>
    </source>
</evidence>
<dbReference type="InterPro" id="IPR000620">
    <property type="entry name" value="EamA_dom"/>
</dbReference>
<comment type="subcellular location">
    <subcellularLocation>
        <location evidence="1">Membrane</location>
        <topology evidence="1">Multi-pass membrane protein</topology>
    </subcellularLocation>
</comment>
<feature type="transmembrane region" description="Helical" evidence="7">
    <location>
        <begin position="44"/>
        <end position="61"/>
    </location>
</feature>
<dbReference type="PANTHER" id="PTHR32322:SF2">
    <property type="entry name" value="EAMA DOMAIN-CONTAINING PROTEIN"/>
    <property type="match status" value="1"/>
</dbReference>
<dbReference type="InterPro" id="IPR037185">
    <property type="entry name" value="EmrE-like"/>
</dbReference>
<feature type="transmembrane region" description="Helical" evidence="7">
    <location>
        <begin position="73"/>
        <end position="90"/>
    </location>
</feature>